<feature type="transmembrane region" description="Helical" evidence="9">
    <location>
        <begin position="223"/>
        <end position="244"/>
    </location>
</feature>
<evidence type="ECO:0000256" key="5">
    <source>
        <dbReference type="ARBA" id="ARBA00022592"/>
    </source>
</evidence>
<reference evidence="12 13" key="1">
    <citation type="journal article" date="2003" name="Genome Res.">
        <title>Tropheryma whipplei twist: a human pathogenic Actinobacteria with a reduced genome.</title>
        <authorList>
            <person name="Raoult D."/>
            <person name="Ogata H."/>
            <person name="Audic S."/>
            <person name="Robert C."/>
            <person name="Suhre K."/>
            <person name="Drancourt M."/>
            <person name="Claverie J.-M."/>
        </authorList>
    </citation>
    <scope>NUCLEOTIDE SEQUENCE [LARGE SCALE GENOMIC DNA]</scope>
    <source>
        <strain evidence="12 13">Twist</strain>
    </source>
</reference>
<keyword evidence="3 9" id="KW-0813">Transport</keyword>
<evidence type="ECO:0000256" key="3">
    <source>
        <dbReference type="ARBA" id="ARBA00022448"/>
    </source>
</evidence>
<feature type="transmembrane region" description="Helical" evidence="9">
    <location>
        <begin position="5"/>
        <end position="33"/>
    </location>
</feature>
<dbReference type="OrthoDB" id="9785113at2"/>
<evidence type="ECO:0000256" key="2">
    <source>
        <dbReference type="ARBA" id="ARBA00007069"/>
    </source>
</evidence>
<dbReference type="InterPro" id="IPR011864">
    <property type="entry name" value="Phosphate_PstC"/>
</dbReference>
<evidence type="ECO:0000256" key="6">
    <source>
        <dbReference type="ARBA" id="ARBA00022692"/>
    </source>
</evidence>
<dbReference type="GO" id="GO:0005315">
    <property type="term" value="F:phosphate transmembrane transporter activity"/>
    <property type="evidence" value="ECO:0007669"/>
    <property type="project" value="InterPro"/>
</dbReference>
<feature type="transmembrane region" description="Helical" evidence="9">
    <location>
        <begin position="101"/>
        <end position="129"/>
    </location>
</feature>
<dbReference type="Pfam" id="PF00528">
    <property type="entry name" value="BPD_transp_1"/>
    <property type="match status" value="1"/>
</dbReference>
<dbReference type="GO" id="GO:0005886">
    <property type="term" value="C:plasma membrane"/>
    <property type="evidence" value="ECO:0007669"/>
    <property type="project" value="UniProtKB-SubCell"/>
</dbReference>
<evidence type="ECO:0000256" key="7">
    <source>
        <dbReference type="ARBA" id="ARBA00022989"/>
    </source>
</evidence>
<keyword evidence="4 10" id="KW-1003">Cell membrane</keyword>
<sequence>MRKDFFLYVCLLSGVCILAILSSVLIFLGLQALPVLTNPDLVLPSGSVGIWDYVVPLGFGSIWVSFLALLLAVPFSIYFALFTTFYIPQGLSKLVGRVVDFLGAVHSIVFGLWGVTVIAPALVPVYEWLGTHFPWLPFFTGNISTTGRTVFTAAVILAVMALPIITALCREIFFQIPRFLIEGAFALGATRFEVMKLVVIPLSKAGIVSAAVLGLGRAIGETIAVALILSSSGVINFSLIAAQAPSTIAANIALQFPEAQGNLLAALIASGLVLFVVSFLINLVARKITNRQIKVLRGI</sequence>
<organism evidence="12 13">
    <name type="scientific">Tropheryma whipplei (strain Twist)</name>
    <name type="common">Whipple's bacillus</name>
    <dbReference type="NCBI Taxonomy" id="203267"/>
    <lineage>
        <taxon>Bacteria</taxon>
        <taxon>Bacillati</taxon>
        <taxon>Actinomycetota</taxon>
        <taxon>Actinomycetes</taxon>
        <taxon>Micrococcales</taxon>
        <taxon>Tropherymataceae</taxon>
        <taxon>Tropheryma</taxon>
    </lineage>
</organism>
<feature type="transmembrane region" description="Helical" evidence="9">
    <location>
        <begin position="264"/>
        <end position="285"/>
    </location>
</feature>
<dbReference type="Proteomes" id="UP000002200">
    <property type="component" value="Chromosome"/>
</dbReference>
<dbReference type="NCBIfam" id="TIGR02138">
    <property type="entry name" value="phosphate_pstC"/>
    <property type="match status" value="1"/>
</dbReference>
<accession>Q83MX0</accession>
<dbReference type="GO" id="GO:0006817">
    <property type="term" value="P:phosphate ion transport"/>
    <property type="evidence" value="ECO:0007669"/>
    <property type="project" value="UniProtKB-KW"/>
</dbReference>
<dbReference type="PANTHER" id="PTHR30425:SF1">
    <property type="entry name" value="PHOSPHATE TRANSPORT SYSTEM PERMEASE PROTEIN PSTC"/>
    <property type="match status" value="1"/>
</dbReference>
<protein>
    <recommendedName>
        <fullName evidence="10">Phosphate transport system permease protein</fullName>
    </recommendedName>
</protein>
<evidence type="ECO:0000256" key="4">
    <source>
        <dbReference type="ARBA" id="ARBA00022475"/>
    </source>
</evidence>
<evidence type="ECO:0000259" key="11">
    <source>
        <dbReference type="PROSITE" id="PS50928"/>
    </source>
</evidence>
<feature type="transmembrane region" description="Helical" evidence="9">
    <location>
        <begin position="53"/>
        <end position="81"/>
    </location>
</feature>
<dbReference type="PROSITE" id="PS50928">
    <property type="entry name" value="ABC_TM1"/>
    <property type="match status" value="1"/>
</dbReference>
<dbReference type="RefSeq" id="WP_011102522.1">
    <property type="nucleotide sequence ID" value="NC_004572.3"/>
</dbReference>
<dbReference type="InterPro" id="IPR000515">
    <property type="entry name" value="MetI-like"/>
</dbReference>
<dbReference type="Gene3D" id="1.10.3720.10">
    <property type="entry name" value="MetI-like"/>
    <property type="match status" value="1"/>
</dbReference>
<keyword evidence="13" id="KW-1185">Reference proteome</keyword>
<dbReference type="PANTHER" id="PTHR30425">
    <property type="entry name" value="PHOSPHATE TRANSPORT SYSTEM PERMEASE PROTEIN PST"/>
    <property type="match status" value="1"/>
</dbReference>
<dbReference type="AlphaFoldDB" id="Q83MX0"/>
<feature type="domain" description="ABC transmembrane type-1" evidence="11">
    <location>
        <begin position="58"/>
        <end position="285"/>
    </location>
</feature>
<dbReference type="InterPro" id="IPR035906">
    <property type="entry name" value="MetI-like_sf"/>
</dbReference>
<dbReference type="EMBL" id="AE014184">
    <property type="protein sequence ID" value="AAO44451.1"/>
    <property type="molecule type" value="Genomic_DNA"/>
</dbReference>
<dbReference type="InterPro" id="IPR051124">
    <property type="entry name" value="Phosphate_Transport_Permease"/>
</dbReference>
<keyword evidence="6 9" id="KW-0812">Transmembrane</keyword>
<proteinExistence type="inferred from homology"/>
<dbReference type="HOGENOM" id="CLU_033621_1_3_11"/>
<evidence type="ECO:0000256" key="8">
    <source>
        <dbReference type="ARBA" id="ARBA00023136"/>
    </source>
</evidence>
<keyword evidence="5 10" id="KW-0592">Phosphate transport</keyword>
<comment type="function">
    <text evidence="10">Part of the binding-protein-dependent transport system for phosphate; probably responsible for the translocation of the substrate across the membrane.</text>
</comment>
<evidence type="ECO:0000313" key="13">
    <source>
        <dbReference type="Proteomes" id="UP000002200"/>
    </source>
</evidence>
<evidence type="ECO:0000256" key="1">
    <source>
        <dbReference type="ARBA" id="ARBA00004651"/>
    </source>
</evidence>
<gene>
    <name evidence="12" type="primary">pstC</name>
    <name evidence="12" type="ordered locus">TWT_354</name>
</gene>
<dbReference type="KEGG" id="twh:TWT_354"/>
<dbReference type="CDD" id="cd06261">
    <property type="entry name" value="TM_PBP2"/>
    <property type="match status" value="1"/>
</dbReference>
<comment type="subcellular location">
    <subcellularLocation>
        <location evidence="1 9">Cell membrane</location>
        <topology evidence="1 9">Multi-pass membrane protein</topology>
    </subcellularLocation>
</comment>
<evidence type="ECO:0000313" key="12">
    <source>
        <dbReference type="EMBL" id="AAO44451.1"/>
    </source>
</evidence>
<dbReference type="eggNOG" id="COG0573">
    <property type="taxonomic scope" value="Bacteria"/>
</dbReference>
<keyword evidence="8 9" id="KW-0472">Membrane</keyword>
<dbReference type="SUPFAM" id="SSF161098">
    <property type="entry name" value="MetI-like"/>
    <property type="match status" value="1"/>
</dbReference>
<comment type="similarity">
    <text evidence="2 10">Belongs to the binding-protein-dependent transport system permease family. CysTW subfamily.</text>
</comment>
<evidence type="ECO:0000256" key="9">
    <source>
        <dbReference type="RuleBase" id="RU363032"/>
    </source>
</evidence>
<evidence type="ECO:0000256" key="10">
    <source>
        <dbReference type="RuleBase" id="RU363054"/>
    </source>
</evidence>
<dbReference type="STRING" id="203267.TWT_354"/>
<feature type="transmembrane region" description="Helical" evidence="9">
    <location>
        <begin position="149"/>
        <end position="169"/>
    </location>
</feature>
<keyword evidence="7 9" id="KW-1133">Transmembrane helix</keyword>
<name>Q83MX0_TROWT</name>